<dbReference type="EMBL" id="JACOIK010000005">
    <property type="protein sequence ID" value="MBD1432793.1"/>
    <property type="molecule type" value="Genomic_DNA"/>
</dbReference>
<sequence>MNNFFRFVMFPLAGLIFLVSSCAKMDDLYKGTENQESTLFEEDVVLPEAFNWESSKAVDVRIAVDDNYDGRYFYRVELYDGDPKSASSNLLGAGVAKSGQDYVDKIMVPTALTYVYVKQTSPVGIAAISMIDVTNTKAVVVNKATSAGRANKMFATTLASSTASGSGSTMMLAATSTPSVTVPADAIELHDNSLYVTNFWNQPEVKTFVIKAGTTLTHPFYLNSGRSGIKVYVEGTWESDAIVIGSGNGIYVMSEGSLKANQIDIPSGGHLSNYGTAIIEELTTQSPGTIVRNEGSMTVQVGKITNASAVEALCHTRFEKLMANGANFRVFDGALLSLGNVGYESPYIENTTFNLESSAILDITEKGIFGYGNKIIGAGTAKSLARLKKVDLRTAQGGIQWHAITYSGNLEVACSDHISNGQSGEYYILASPAAMVAYDQSTVEIAATECNAGGNNDAGAGTDPDDQTTPEVSLGTYSYAFEDNWPSFGDYDMNDFVVDMDITKFQNTENKVTKVQLKSKLRSVGAAKRLAAAIQLDGVASNNVKGVTYSNSSIVGTNFNLSSNGTESGQTYAVVPITSDAHQAFGQSDVKFISTKNGEVSPVELTITVEFNTPLANFTYENLNVFIINFMQNKGGRNEVHLAGYKATDKINSSLVQAEVNSGLLFSTTQPFKSKKGYPWAIAVPVSFDYPLEAKNIKDVFPNFKNWAISGGEEHQDWYIK</sequence>
<evidence type="ECO:0000313" key="4">
    <source>
        <dbReference type="Proteomes" id="UP000602759"/>
    </source>
</evidence>
<accession>A0ABR7YNP8</accession>
<protein>
    <submittedName>
        <fullName evidence="3">LruC domain-containing protein</fullName>
    </submittedName>
</protein>
<name>A0ABR7YNP8_9SPHI</name>
<feature type="domain" description="DUF4842" evidence="2">
    <location>
        <begin position="510"/>
        <end position="719"/>
    </location>
</feature>
<evidence type="ECO:0000313" key="3">
    <source>
        <dbReference type="EMBL" id="MBD1432793.1"/>
    </source>
</evidence>
<dbReference type="Pfam" id="PF16130">
    <property type="entry name" value="DUF4842"/>
    <property type="match status" value="1"/>
</dbReference>
<evidence type="ECO:0000256" key="1">
    <source>
        <dbReference type="SAM" id="SignalP"/>
    </source>
</evidence>
<dbReference type="PROSITE" id="PS51257">
    <property type="entry name" value="PROKAR_LIPOPROTEIN"/>
    <property type="match status" value="1"/>
</dbReference>
<keyword evidence="1" id="KW-0732">Signal</keyword>
<dbReference type="InterPro" id="IPR031025">
    <property type="entry name" value="LruC_dom"/>
</dbReference>
<evidence type="ECO:0000259" key="2">
    <source>
        <dbReference type="Pfam" id="PF16130"/>
    </source>
</evidence>
<feature type="signal peptide" evidence="1">
    <location>
        <begin position="1"/>
        <end position="25"/>
    </location>
</feature>
<dbReference type="NCBIfam" id="TIGR04456">
    <property type="entry name" value="LruC_dom"/>
    <property type="match status" value="1"/>
</dbReference>
<dbReference type="Proteomes" id="UP000602759">
    <property type="component" value="Unassembled WGS sequence"/>
</dbReference>
<comment type="caution">
    <text evidence="3">The sequence shown here is derived from an EMBL/GenBank/DDBJ whole genome shotgun (WGS) entry which is preliminary data.</text>
</comment>
<gene>
    <name evidence="3" type="ORF">H8B06_08160</name>
</gene>
<feature type="chain" id="PRO_5045679529" evidence="1">
    <location>
        <begin position="26"/>
        <end position="721"/>
    </location>
</feature>
<proteinExistence type="predicted"/>
<dbReference type="RefSeq" id="WP_190993791.1">
    <property type="nucleotide sequence ID" value="NZ_JACOIK010000005.1"/>
</dbReference>
<reference evidence="3 4" key="1">
    <citation type="submission" date="2020-08" db="EMBL/GenBank/DDBJ databases">
        <title>Sphingobacterium sp. DN00404 isolated from aquaculture water.</title>
        <authorList>
            <person name="Zhang M."/>
        </authorList>
    </citation>
    <scope>NUCLEOTIDE SEQUENCE [LARGE SCALE GENOMIC DNA]</scope>
    <source>
        <strain evidence="3 4">DN00404</strain>
    </source>
</reference>
<dbReference type="InterPro" id="IPR032295">
    <property type="entry name" value="DUF4842"/>
</dbReference>
<keyword evidence="4" id="KW-1185">Reference proteome</keyword>
<organism evidence="3 4">
    <name type="scientific">Sphingobacterium micropteri</name>
    <dbReference type="NCBI Taxonomy" id="2763501"/>
    <lineage>
        <taxon>Bacteria</taxon>
        <taxon>Pseudomonadati</taxon>
        <taxon>Bacteroidota</taxon>
        <taxon>Sphingobacteriia</taxon>
        <taxon>Sphingobacteriales</taxon>
        <taxon>Sphingobacteriaceae</taxon>
        <taxon>Sphingobacterium</taxon>
    </lineage>
</organism>